<keyword evidence="5" id="KW-1185">Reference proteome</keyword>
<evidence type="ECO:0000259" key="3">
    <source>
        <dbReference type="Pfam" id="PF12697"/>
    </source>
</evidence>
<dbReference type="OrthoDB" id="9765647at2"/>
<dbReference type="GO" id="GO:0052689">
    <property type="term" value="F:carboxylic ester hydrolase activity"/>
    <property type="evidence" value="ECO:0007669"/>
    <property type="project" value="UniProtKB-ARBA"/>
</dbReference>
<dbReference type="PANTHER" id="PTHR22946:SF9">
    <property type="entry name" value="POLYKETIDE TRANSFERASE AF380"/>
    <property type="match status" value="1"/>
</dbReference>
<dbReference type="Pfam" id="PF12697">
    <property type="entry name" value="Abhydrolase_6"/>
    <property type="match status" value="1"/>
</dbReference>
<gene>
    <name evidence="4" type="ORF">EV643_105178</name>
</gene>
<reference evidence="4 5" key="1">
    <citation type="submission" date="2019-03" db="EMBL/GenBank/DDBJ databases">
        <title>Genomic Encyclopedia of Type Strains, Phase III (KMG-III): the genomes of soil and plant-associated and newly described type strains.</title>
        <authorList>
            <person name="Whitman W."/>
        </authorList>
    </citation>
    <scope>NUCLEOTIDE SEQUENCE [LARGE SCALE GENOMIC DNA]</scope>
    <source>
        <strain evidence="4 5">VKM Ac-2527</strain>
    </source>
</reference>
<comment type="caution">
    <text evidence="4">The sequence shown here is derived from an EMBL/GenBank/DDBJ whole genome shotgun (WGS) entry which is preliminary data.</text>
</comment>
<evidence type="ECO:0000256" key="2">
    <source>
        <dbReference type="ARBA" id="ARBA00038115"/>
    </source>
</evidence>
<dbReference type="EMBL" id="SNWQ01000005">
    <property type="protein sequence ID" value="TDO49949.1"/>
    <property type="molecule type" value="Genomic_DNA"/>
</dbReference>
<evidence type="ECO:0000313" key="4">
    <source>
        <dbReference type="EMBL" id="TDO49949.1"/>
    </source>
</evidence>
<dbReference type="SUPFAM" id="SSF53474">
    <property type="entry name" value="alpha/beta-Hydrolases"/>
    <property type="match status" value="1"/>
</dbReference>
<protein>
    <submittedName>
        <fullName evidence="4">Alpha/beta hydrolase family protein</fullName>
    </submittedName>
</protein>
<organism evidence="4 5">
    <name type="scientific">Kribbella caucasensis</name>
    <dbReference type="NCBI Taxonomy" id="2512215"/>
    <lineage>
        <taxon>Bacteria</taxon>
        <taxon>Bacillati</taxon>
        <taxon>Actinomycetota</taxon>
        <taxon>Actinomycetes</taxon>
        <taxon>Propionibacteriales</taxon>
        <taxon>Kribbellaceae</taxon>
        <taxon>Kribbella</taxon>
    </lineage>
</organism>
<evidence type="ECO:0000256" key="1">
    <source>
        <dbReference type="ARBA" id="ARBA00022801"/>
    </source>
</evidence>
<dbReference type="InterPro" id="IPR050261">
    <property type="entry name" value="FrsA_esterase"/>
</dbReference>
<dbReference type="InterPro" id="IPR000073">
    <property type="entry name" value="AB_hydrolase_1"/>
</dbReference>
<dbReference type="PANTHER" id="PTHR22946">
    <property type="entry name" value="DIENELACTONE HYDROLASE DOMAIN-CONTAINING PROTEIN-RELATED"/>
    <property type="match status" value="1"/>
</dbReference>
<feature type="domain" description="AB hydrolase-1" evidence="3">
    <location>
        <begin position="34"/>
        <end position="245"/>
    </location>
</feature>
<dbReference type="InterPro" id="IPR029058">
    <property type="entry name" value="AB_hydrolase_fold"/>
</dbReference>
<comment type="similarity">
    <text evidence="2">Belongs to the AB hydrolase superfamily. FUS2 hydrolase family.</text>
</comment>
<evidence type="ECO:0000313" key="5">
    <source>
        <dbReference type="Proteomes" id="UP000295388"/>
    </source>
</evidence>
<dbReference type="Gene3D" id="3.40.50.1820">
    <property type="entry name" value="alpha/beta hydrolase"/>
    <property type="match status" value="1"/>
</dbReference>
<dbReference type="RefSeq" id="WP_133800223.1">
    <property type="nucleotide sequence ID" value="NZ_SNWQ01000005.1"/>
</dbReference>
<dbReference type="Proteomes" id="UP000295388">
    <property type="component" value="Unassembled WGS sequence"/>
</dbReference>
<keyword evidence="1 4" id="KW-0378">Hydrolase</keyword>
<accession>A0A4R6KGY6</accession>
<proteinExistence type="inferred from homology"/>
<dbReference type="AlphaFoldDB" id="A0A4R6KGY6"/>
<sequence length="252" mass="26569">MTYASTPAFVVRSAGLDLPGVLYLPAGDGPHPGVLLLHGFPGYERNFDLAHVLRRAGFAALVFHYRGSWGAAGSWSWSNVLEDAVAGVAALRESPYVDAERVAIVGHSMGGFAALHTAAADPSLIKVAAITPFDFGAAGVAIAADPAAQQAYTEAFEDELLPLQGTSAAALVDEMVAHGPNWRLASLAPKLAGRPVLLVGGSRDTAAPYEQNFLPLVDAYAEAKLEHRLFDTDHALSDHREELAASVLEFLS</sequence>
<name>A0A4R6KGY6_9ACTN</name>